<dbReference type="PANTHER" id="PTHR21310:SF15">
    <property type="entry name" value="AMINOGLYCOSIDE PHOSPHOTRANSFERASE DOMAIN-CONTAINING PROTEIN"/>
    <property type="match status" value="1"/>
</dbReference>
<gene>
    <name evidence="2" type="ORF">ACFP90_08580</name>
</gene>
<dbReference type="InterPro" id="IPR002575">
    <property type="entry name" value="Aminoglycoside_PTrfase"/>
</dbReference>
<keyword evidence="3" id="KW-1185">Reference proteome</keyword>
<accession>A0ABW1ZKX7</accession>
<evidence type="ECO:0000259" key="1">
    <source>
        <dbReference type="Pfam" id="PF01636"/>
    </source>
</evidence>
<name>A0ABW1ZKX7_9DEIO</name>
<evidence type="ECO:0000313" key="3">
    <source>
        <dbReference type="Proteomes" id="UP001596317"/>
    </source>
</evidence>
<dbReference type="Pfam" id="PF01636">
    <property type="entry name" value="APH"/>
    <property type="match status" value="1"/>
</dbReference>
<dbReference type="RefSeq" id="WP_380055405.1">
    <property type="nucleotide sequence ID" value="NZ_JBHSWB010000001.1"/>
</dbReference>
<protein>
    <submittedName>
        <fullName evidence="2">Phosphotransferase</fullName>
    </submittedName>
</protein>
<feature type="domain" description="Aminoglycoside phosphotransferase" evidence="1">
    <location>
        <begin position="61"/>
        <end position="159"/>
    </location>
</feature>
<dbReference type="Proteomes" id="UP001596317">
    <property type="component" value="Unassembled WGS sequence"/>
</dbReference>
<comment type="caution">
    <text evidence="2">The sequence shown here is derived from an EMBL/GenBank/DDBJ whole genome shotgun (WGS) entry which is preliminary data.</text>
</comment>
<proteinExistence type="predicted"/>
<organism evidence="2 3">
    <name type="scientific">Deinococcus multiflagellatus</name>
    <dbReference type="NCBI Taxonomy" id="1656887"/>
    <lineage>
        <taxon>Bacteria</taxon>
        <taxon>Thermotogati</taxon>
        <taxon>Deinococcota</taxon>
        <taxon>Deinococci</taxon>
        <taxon>Deinococcales</taxon>
        <taxon>Deinococcaceae</taxon>
        <taxon>Deinococcus</taxon>
    </lineage>
</organism>
<dbReference type="EMBL" id="JBHSWB010000001">
    <property type="protein sequence ID" value="MFC6660409.1"/>
    <property type="molecule type" value="Genomic_DNA"/>
</dbReference>
<evidence type="ECO:0000313" key="2">
    <source>
        <dbReference type="EMBL" id="MFC6660409.1"/>
    </source>
</evidence>
<dbReference type="InterPro" id="IPR051678">
    <property type="entry name" value="AGP_Transferase"/>
</dbReference>
<dbReference type="SUPFAM" id="SSF56112">
    <property type="entry name" value="Protein kinase-like (PK-like)"/>
    <property type="match status" value="1"/>
</dbReference>
<sequence length="182" mass="19356">MSLLNPWGLPDDAGYDTFSALHAQALAPWQPALEVIRARHSLPGGPFTRFALGKNAVFGCGEVVVKLVPPIWAGDAAREAAALRAVQGRLPLPTPELLATGRLGRWAYLVTARLPGRPLAEVWRDLDVPGQTRLAGQQAELLLGVQALTPRRNCTLTGRGCCCARAWSCAPPCRPPGAGPGR</sequence>
<dbReference type="PANTHER" id="PTHR21310">
    <property type="entry name" value="AMINOGLYCOSIDE PHOSPHOTRANSFERASE-RELATED-RELATED"/>
    <property type="match status" value="1"/>
</dbReference>
<dbReference type="InterPro" id="IPR011009">
    <property type="entry name" value="Kinase-like_dom_sf"/>
</dbReference>
<reference evidence="3" key="1">
    <citation type="journal article" date="2019" name="Int. J. Syst. Evol. Microbiol.">
        <title>The Global Catalogue of Microorganisms (GCM) 10K type strain sequencing project: providing services to taxonomists for standard genome sequencing and annotation.</title>
        <authorList>
            <consortium name="The Broad Institute Genomics Platform"/>
            <consortium name="The Broad Institute Genome Sequencing Center for Infectious Disease"/>
            <person name="Wu L."/>
            <person name="Ma J."/>
        </authorList>
    </citation>
    <scope>NUCLEOTIDE SEQUENCE [LARGE SCALE GENOMIC DNA]</scope>
    <source>
        <strain evidence="3">CCUG 63830</strain>
    </source>
</reference>